<proteinExistence type="inferred from homology"/>
<dbReference type="InterPro" id="IPR020617">
    <property type="entry name" value="Thiolase_C"/>
</dbReference>
<dbReference type="EMBL" id="UINC01012573">
    <property type="protein sequence ID" value="SVA54835.1"/>
    <property type="molecule type" value="Genomic_DNA"/>
</dbReference>
<keyword evidence="2" id="KW-0808">Transferase</keyword>
<evidence type="ECO:0000259" key="5">
    <source>
        <dbReference type="Pfam" id="PF02803"/>
    </source>
</evidence>
<dbReference type="NCBIfam" id="NF005889">
    <property type="entry name" value="PRK07850.1"/>
    <property type="match status" value="1"/>
</dbReference>
<evidence type="ECO:0000313" key="6">
    <source>
        <dbReference type="EMBL" id="SVA54835.1"/>
    </source>
</evidence>
<evidence type="ECO:0000256" key="3">
    <source>
        <dbReference type="ARBA" id="ARBA00023315"/>
    </source>
</evidence>
<dbReference type="InterPro" id="IPR020610">
    <property type="entry name" value="Thiolase_AS"/>
</dbReference>
<dbReference type="InterPro" id="IPR020613">
    <property type="entry name" value="Thiolase_CS"/>
</dbReference>
<name>A0A381WQR2_9ZZZZ</name>
<dbReference type="PANTHER" id="PTHR43365:SF1">
    <property type="entry name" value="ACETYL-COA C-ACYLTRANSFERASE"/>
    <property type="match status" value="1"/>
</dbReference>
<dbReference type="PANTHER" id="PTHR43365">
    <property type="entry name" value="BLR7806 PROTEIN"/>
    <property type="match status" value="1"/>
</dbReference>
<dbReference type="Pfam" id="PF00108">
    <property type="entry name" value="Thiolase_N"/>
    <property type="match status" value="1"/>
</dbReference>
<comment type="similarity">
    <text evidence="1">Belongs to the thiolase-like superfamily. Thiolase family.</text>
</comment>
<dbReference type="InterPro" id="IPR002155">
    <property type="entry name" value="Thiolase"/>
</dbReference>
<organism evidence="6">
    <name type="scientific">marine metagenome</name>
    <dbReference type="NCBI Taxonomy" id="408172"/>
    <lineage>
        <taxon>unclassified sequences</taxon>
        <taxon>metagenomes</taxon>
        <taxon>ecological metagenomes</taxon>
    </lineage>
</organism>
<protein>
    <recommendedName>
        <fullName evidence="7">Acetyl-CoA acetyltransferase</fullName>
    </recommendedName>
</protein>
<dbReference type="NCBIfam" id="TIGR01930">
    <property type="entry name" value="AcCoA-C-Actrans"/>
    <property type="match status" value="1"/>
</dbReference>
<sequence length="391" mass="41038">MGKAVIVEALRTPIGRGRELVGQFNGFHATQLLGLLQQGIVERAGIQSSEVEQVIGGCVTQAGQQASNVTRTAWLNTAGDYTTGATTIDTQCGSGQQANNLIHALIEAGTIDVGLACGVELMSRVGLGANVLNGPGSSKPDDFPWDSPNQFEAAERIASNRGISREEVDQWGLRSQGKASIAQSEGRFENEILSISAPVLNSEGEKTGETLSVNTDQGIRDTNYESLASLNPVLEEGIHTAGNSSQISDGAAGLLWMDENRAKANGLKPRAKIVANVVVGTDPYYLLDGPVDATKKILSKSGMSLSDIDLFECNEAFASVVLSWLGENPEIDSEKVNVNGGAIALGHPVGATGSRLMVTALNELERRDGSLAMVTMCCGGAIGTATIIERI</sequence>
<keyword evidence="3" id="KW-0012">Acyltransferase</keyword>
<dbReference type="InterPro" id="IPR016039">
    <property type="entry name" value="Thiolase-like"/>
</dbReference>
<dbReference type="AlphaFoldDB" id="A0A381WQR2"/>
<reference evidence="6" key="1">
    <citation type="submission" date="2018-05" db="EMBL/GenBank/DDBJ databases">
        <authorList>
            <person name="Lanie J.A."/>
            <person name="Ng W.-L."/>
            <person name="Kazmierczak K.M."/>
            <person name="Andrzejewski T.M."/>
            <person name="Davidsen T.M."/>
            <person name="Wayne K.J."/>
            <person name="Tettelin H."/>
            <person name="Glass J.I."/>
            <person name="Rusch D."/>
            <person name="Podicherti R."/>
            <person name="Tsui H.-C.T."/>
            <person name="Winkler M.E."/>
        </authorList>
    </citation>
    <scope>NUCLEOTIDE SEQUENCE</scope>
</reference>
<dbReference type="Gene3D" id="3.40.47.10">
    <property type="match status" value="2"/>
</dbReference>
<dbReference type="CDD" id="cd00751">
    <property type="entry name" value="thiolase"/>
    <property type="match status" value="1"/>
</dbReference>
<dbReference type="PROSITE" id="PS00737">
    <property type="entry name" value="THIOLASE_2"/>
    <property type="match status" value="1"/>
</dbReference>
<evidence type="ECO:0000256" key="2">
    <source>
        <dbReference type="ARBA" id="ARBA00022679"/>
    </source>
</evidence>
<dbReference type="InterPro" id="IPR020616">
    <property type="entry name" value="Thiolase_N"/>
</dbReference>
<dbReference type="SUPFAM" id="SSF53901">
    <property type="entry name" value="Thiolase-like"/>
    <property type="match status" value="2"/>
</dbReference>
<dbReference type="GO" id="GO:0016747">
    <property type="term" value="F:acyltransferase activity, transferring groups other than amino-acyl groups"/>
    <property type="evidence" value="ECO:0007669"/>
    <property type="project" value="InterPro"/>
</dbReference>
<dbReference type="Pfam" id="PF02803">
    <property type="entry name" value="Thiolase_C"/>
    <property type="match status" value="1"/>
</dbReference>
<dbReference type="PIRSF" id="PIRSF000429">
    <property type="entry name" value="Ac-CoA_Ac_transf"/>
    <property type="match status" value="1"/>
</dbReference>
<evidence type="ECO:0000259" key="4">
    <source>
        <dbReference type="Pfam" id="PF00108"/>
    </source>
</evidence>
<evidence type="ECO:0008006" key="7">
    <source>
        <dbReference type="Google" id="ProtNLM"/>
    </source>
</evidence>
<accession>A0A381WQR2</accession>
<gene>
    <name evidence="6" type="ORF">METZ01_LOCUS107689</name>
</gene>
<feature type="domain" description="Thiolase C-terminal" evidence="5">
    <location>
        <begin position="267"/>
        <end position="390"/>
    </location>
</feature>
<dbReference type="PROSITE" id="PS00099">
    <property type="entry name" value="THIOLASE_3"/>
    <property type="match status" value="1"/>
</dbReference>
<evidence type="ECO:0000256" key="1">
    <source>
        <dbReference type="ARBA" id="ARBA00010982"/>
    </source>
</evidence>
<feature type="domain" description="Thiolase N-terminal" evidence="4">
    <location>
        <begin position="5"/>
        <end position="259"/>
    </location>
</feature>